<proteinExistence type="predicted"/>
<reference evidence="2 3" key="1">
    <citation type="submission" date="2019-12" db="EMBL/GenBank/DDBJ databases">
        <authorList>
            <person name="Reyes-Prieto M."/>
        </authorList>
    </citation>
    <scope>NUCLEOTIDE SEQUENCE [LARGE SCALE GENOMIC DNA]</scope>
    <source>
        <strain evidence="2">HF14-78462</strain>
    </source>
</reference>
<organism evidence="2 3">
    <name type="scientific">Starkeya nomas</name>
    <dbReference type="NCBI Taxonomy" id="2666134"/>
    <lineage>
        <taxon>Bacteria</taxon>
        <taxon>Pseudomonadati</taxon>
        <taxon>Pseudomonadota</taxon>
        <taxon>Alphaproteobacteria</taxon>
        <taxon>Hyphomicrobiales</taxon>
        <taxon>Xanthobacteraceae</taxon>
        <taxon>Starkeya</taxon>
    </lineage>
</organism>
<gene>
    <name evidence="2" type="ORF">STARVERO_04545</name>
</gene>
<keyword evidence="1" id="KW-1133">Transmembrane helix</keyword>
<accession>A0A5S9R5Z9</accession>
<dbReference type="RefSeq" id="WP_159602462.1">
    <property type="nucleotide sequence ID" value="NZ_CACSAS010000038.1"/>
</dbReference>
<evidence type="ECO:0000256" key="1">
    <source>
        <dbReference type="SAM" id="Phobius"/>
    </source>
</evidence>
<keyword evidence="3" id="KW-1185">Reference proteome</keyword>
<keyword evidence="1" id="KW-0472">Membrane</keyword>
<keyword evidence="1" id="KW-0812">Transmembrane</keyword>
<evidence type="ECO:0000313" key="3">
    <source>
        <dbReference type="Proteomes" id="UP000433050"/>
    </source>
</evidence>
<dbReference type="EMBL" id="CACSAS010000038">
    <property type="protein sequence ID" value="CAA0129804.1"/>
    <property type="molecule type" value="Genomic_DNA"/>
</dbReference>
<evidence type="ECO:0008006" key="4">
    <source>
        <dbReference type="Google" id="ProtNLM"/>
    </source>
</evidence>
<protein>
    <recommendedName>
        <fullName evidence="4">DUF4760 domain-containing protein</fullName>
    </recommendedName>
</protein>
<dbReference type="Proteomes" id="UP000433050">
    <property type="component" value="Unassembled WGS sequence"/>
</dbReference>
<name>A0A5S9R5Z9_9HYPH</name>
<feature type="transmembrane region" description="Helical" evidence="1">
    <location>
        <begin position="17"/>
        <end position="37"/>
    </location>
</feature>
<dbReference type="AlphaFoldDB" id="A0A5S9R5Z9"/>
<sequence length="238" mass="26816">MCAGCEAFSWGQWFYDWQTLISGALALAAALIAAILLHRQNWLTKRQMADEKDRRATQQARKAMALRSKMHIMLDSVGAFAKASFMWTFNPTDTSRRKLGEPAPDLPVQAIAGLAELIEHVDEKTAGWIAELLRLVQTFSARLPNREYEIDFLVRDAIAIQSMVDAAYPYAWRLTATYDPTGIDVENIQRAFDTCAKAYLGRDWPDHISFRNHRVQMVRDYLELNFAAAASAGETPSG</sequence>
<evidence type="ECO:0000313" key="2">
    <source>
        <dbReference type="EMBL" id="CAA0129804.1"/>
    </source>
</evidence>